<accession>A0A8H6A7U8</accession>
<gene>
    <name evidence="1" type="ORF">ETB97_012047</name>
</gene>
<sequence>MAASATRNHIITVPVTLAVLGDPTLLCGTSASIENVGGGGIFLGQITFGEMQHATTVLRLYNLEMDLTIRQSFEFPPAKPVALLKTYHSHVYDGVIMAVVDNVIARFSKLPKSGEEWGLPLTLG</sequence>
<comment type="caution">
    <text evidence="1">The sequence shown here is derived from an EMBL/GenBank/DDBJ whole genome shotgun (WGS) entry which is preliminary data.</text>
</comment>
<proteinExistence type="predicted"/>
<dbReference type="EMBL" id="SPNV01000080">
    <property type="protein sequence ID" value="KAF5862150.1"/>
    <property type="molecule type" value="Genomic_DNA"/>
</dbReference>
<keyword evidence="2" id="KW-1185">Reference proteome</keyword>
<name>A0A8H6A7U8_PETAA</name>
<dbReference type="AlphaFoldDB" id="A0A8H6A7U8"/>
<evidence type="ECO:0000313" key="1">
    <source>
        <dbReference type="EMBL" id="KAF5862150.1"/>
    </source>
</evidence>
<dbReference type="Proteomes" id="UP000541154">
    <property type="component" value="Unassembled WGS sequence"/>
</dbReference>
<protein>
    <submittedName>
        <fullName evidence="1">Uncharacterized protein</fullName>
    </submittedName>
</protein>
<organism evidence="1 2">
    <name type="scientific">Petromyces alliaceus</name>
    <name type="common">Aspergillus alliaceus</name>
    <dbReference type="NCBI Taxonomy" id="209559"/>
    <lineage>
        <taxon>Eukaryota</taxon>
        <taxon>Fungi</taxon>
        <taxon>Dikarya</taxon>
        <taxon>Ascomycota</taxon>
        <taxon>Pezizomycotina</taxon>
        <taxon>Eurotiomycetes</taxon>
        <taxon>Eurotiomycetidae</taxon>
        <taxon>Eurotiales</taxon>
        <taxon>Aspergillaceae</taxon>
        <taxon>Aspergillus</taxon>
        <taxon>Aspergillus subgen. Circumdati</taxon>
    </lineage>
</organism>
<reference evidence="1 2" key="1">
    <citation type="submission" date="2019-04" db="EMBL/GenBank/DDBJ databases">
        <title>Aspergillus burnettii sp. nov., novel species from soil in southeast Queensland.</title>
        <authorList>
            <person name="Gilchrist C.L.M."/>
            <person name="Pitt J.I."/>
            <person name="Lange L."/>
            <person name="Lacey H.J."/>
            <person name="Vuong D."/>
            <person name="Midgley D.J."/>
            <person name="Greenfield P."/>
            <person name="Bradbury M."/>
            <person name="Lacey E."/>
            <person name="Busk P.K."/>
            <person name="Pilgaard B."/>
            <person name="Chooi Y.H."/>
            <person name="Piggott A.M."/>
        </authorList>
    </citation>
    <scope>NUCLEOTIDE SEQUENCE [LARGE SCALE GENOMIC DNA]</scope>
    <source>
        <strain evidence="1 2">FRR 5400</strain>
    </source>
</reference>
<evidence type="ECO:0000313" key="2">
    <source>
        <dbReference type="Proteomes" id="UP000541154"/>
    </source>
</evidence>